<keyword evidence="4" id="KW-1185">Reference proteome</keyword>
<reference evidence="3 4" key="1">
    <citation type="journal article" date="2018" name="Int. J. Syst. Evol. Microbiol.">
        <title>Glycomyces paridis sp. nov., isolated from the medicinal plant Paris polyphylla.</title>
        <authorList>
            <person name="Fang X.M."/>
            <person name="Bai J.L."/>
            <person name="Su J."/>
            <person name="Zhao L.L."/>
            <person name="Liu H.Y."/>
            <person name="Ma B.P."/>
            <person name="Zhang Y.Q."/>
            <person name="Yu L.Y."/>
        </authorList>
    </citation>
    <scope>NUCLEOTIDE SEQUENCE [LARGE SCALE GENOMIC DNA]</scope>
    <source>
        <strain evidence="3 4">CPCC 204357</strain>
    </source>
</reference>
<dbReference type="Gene3D" id="3.40.1620.10">
    <property type="entry name" value="YefM-like domain"/>
    <property type="match status" value="1"/>
</dbReference>
<protein>
    <recommendedName>
        <fullName evidence="2">Antitoxin</fullName>
    </recommendedName>
</protein>
<organism evidence="3 4">
    <name type="scientific">Glycomyces paridis</name>
    <dbReference type="NCBI Taxonomy" id="2126555"/>
    <lineage>
        <taxon>Bacteria</taxon>
        <taxon>Bacillati</taxon>
        <taxon>Actinomycetota</taxon>
        <taxon>Actinomycetes</taxon>
        <taxon>Glycomycetales</taxon>
        <taxon>Glycomycetaceae</taxon>
        <taxon>Glycomyces</taxon>
    </lineage>
</organism>
<proteinExistence type="inferred from homology"/>
<evidence type="ECO:0000313" key="4">
    <source>
        <dbReference type="Proteomes" id="UP000305792"/>
    </source>
</evidence>
<dbReference type="InterPro" id="IPR006442">
    <property type="entry name" value="Antitoxin_Phd/YefM"/>
</dbReference>
<gene>
    <name evidence="3" type="ORF">E9998_11215</name>
</gene>
<dbReference type="InterPro" id="IPR051405">
    <property type="entry name" value="phD/YefM_antitoxin"/>
</dbReference>
<comment type="function">
    <text evidence="2">Antitoxin component of a type II toxin-antitoxin (TA) system.</text>
</comment>
<dbReference type="InterPro" id="IPR036165">
    <property type="entry name" value="YefM-like_sf"/>
</dbReference>
<comment type="similarity">
    <text evidence="1 2">Belongs to the phD/YefM antitoxin family.</text>
</comment>
<dbReference type="Proteomes" id="UP000305792">
    <property type="component" value="Unassembled WGS sequence"/>
</dbReference>
<evidence type="ECO:0000256" key="1">
    <source>
        <dbReference type="ARBA" id="ARBA00009981"/>
    </source>
</evidence>
<accession>A0A4S8PE76</accession>
<name>A0A4S8PE76_9ACTN</name>
<dbReference type="PANTHER" id="PTHR33713">
    <property type="entry name" value="ANTITOXIN YAFN-RELATED"/>
    <property type="match status" value="1"/>
</dbReference>
<evidence type="ECO:0000256" key="2">
    <source>
        <dbReference type="RuleBase" id="RU362080"/>
    </source>
</evidence>
<dbReference type="AlphaFoldDB" id="A0A4S8PE76"/>
<dbReference type="PANTHER" id="PTHR33713:SF6">
    <property type="entry name" value="ANTITOXIN YEFM"/>
    <property type="match status" value="1"/>
</dbReference>
<dbReference type="NCBIfam" id="TIGR01552">
    <property type="entry name" value="phd_fam"/>
    <property type="match status" value="1"/>
</dbReference>
<dbReference type="RefSeq" id="WP_136529787.1">
    <property type="nucleotide sequence ID" value="NZ_STGX01000007.1"/>
</dbReference>
<dbReference type="OrthoDB" id="9802003at2"/>
<dbReference type="Gene3D" id="6.10.250.330">
    <property type="match status" value="1"/>
</dbReference>
<dbReference type="EMBL" id="STGX01000007">
    <property type="protein sequence ID" value="THV28677.1"/>
    <property type="molecule type" value="Genomic_DNA"/>
</dbReference>
<dbReference type="Pfam" id="PF02604">
    <property type="entry name" value="PhdYeFM_antitox"/>
    <property type="match status" value="1"/>
</dbReference>
<dbReference type="SUPFAM" id="SSF143120">
    <property type="entry name" value="YefM-like"/>
    <property type="match status" value="1"/>
</dbReference>
<comment type="caution">
    <text evidence="3">The sequence shown here is derived from an EMBL/GenBank/DDBJ whole genome shotgun (WGS) entry which is preliminary data.</text>
</comment>
<evidence type="ECO:0000313" key="3">
    <source>
        <dbReference type="EMBL" id="THV28677.1"/>
    </source>
</evidence>
<sequence>MTITASEARKNLFPLIKKVNDDHAPVRIASKNGNAVLISEEDYEAWQETMFLLRSRRNAERLMRSIAEMDAGGGTVRDLIEVEDD</sequence>